<comment type="caution">
    <text evidence="1">The sequence shown here is derived from an EMBL/GenBank/DDBJ whole genome shotgun (WGS) entry which is preliminary data.</text>
</comment>
<evidence type="ECO:0000313" key="1">
    <source>
        <dbReference type="EMBL" id="TMI74524.1"/>
    </source>
</evidence>
<dbReference type="Proteomes" id="UP000318834">
    <property type="component" value="Unassembled WGS sequence"/>
</dbReference>
<sequence length="221" mass="22906">MRRAAISGLAAFVISLLLLQPGIGAAPFSLFGAATPVKTGAPPNPWAVQLISNTGNGTAADDFGGIAFQDSNDSLTFAGLYGLSADYQVVTGDCGGGSPRFAIAIDMDDNGIFEQPTDGAISVYIGPAPNFIGCTPPTDWQSTGNLIGIPSTDTRYDTSQFAGGTFYDTYDHALSLVGTKRVLFVILVVDGGWAVAGGVQTFNVDKFAVNNHTVVARGFGR</sequence>
<dbReference type="AlphaFoldDB" id="A0A537IT87"/>
<dbReference type="EMBL" id="VBAP01000058">
    <property type="protein sequence ID" value="TMI74524.1"/>
    <property type="molecule type" value="Genomic_DNA"/>
</dbReference>
<protein>
    <submittedName>
        <fullName evidence="1">Uncharacterized protein</fullName>
    </submittedName>
</protein>
<accession>A0A537IT87</accession>
<gene>
    <name evidence="1" type="ORF">E6H05_08105</name>
</gene>
<name>A0A537IT87_9BACT</name>
<proteinExistence type="predicted"/>
<reference evidence="1 2" key="1">
    <citation type="journal article" date="2019" name="Nat. Microbiol.">
        <title>Mediterranean grassland soil C-N compound turnover is dependent on rainfall and depth, and is mediated by genomically divergent microorganisms.</title>
        <authorList>
            <person name="Diamond S."/>
            <person name="Andeer P.F."/>
            <person name="Li Z."/>
            <person name="Crits-Christoph A."/>
            <person name="Burstein D."/>
            <person name="Anantharaman K."/>
            <person name="Lane K.R."/>
            <person name="Thomas B.C."/>
            <person name="Pan C."/>
            <person name="Northen T.R."/>
            <person name="Banfield J.F."/>
        </authorList>
    </citation>
    <scope>NUCLEOTIDE SEQUENCE [LARGE SCALE GENOMIC DNA]</scope>
    <source>
        <strain evidence="1">NP_8</strain>
    </source>
</reference>
<organism evidence="1 2">
    <name type="scientific">Candidatus Segetimicrobium genomatis</name>
    <dbReference type="NCBI Taxonomy" id="2569760"/>
    <lineage>
        <taxon>Bacteria</taxon>
        <taxon>Bacillati</taxon>
        <taxon>Candidatus Sysuimicrobiota</taxon>
        <taxon>Candidatus Sysuimicrobiia</taxon>
        <taxon>Candidatus Sysuimicrobiales</taxon>
        <taxon>Candidatus Segetimicrobiaceae</taxon>
        <taxon>Candidatus Segetimicrobium</taxon>
    </lineage>
</organism>
<evidence type="ECO:0000313" key="2">
    <source>
        <dbReference type="Proteomes" id="UP000318834"/>
    </source>
</evidence>